<dbReference type="SUPFAM" id="SSF46785">
    <property type="entry name" value="Winged helix' DNA-binding domain"/>
    <property type="match status" value="1"/>
</dbReference>
<dbReference type="OrthoDB" id="9805928at2"/>
<dbReference type="Proteomes" id="UP000009282">
    <property type="component" value="Chromosome"/>
</dbReference>
<sequence>MHDKVVIAKRIFIKAAWQFYDDHGETVDPRIFVLLNTIHESGKLTKAADKMGMSYRHVWNILKKWTDFFGSELVELQKGKGAILTPLGEKLLWAEQLVNARFEPQLISLASELNLEIHRNLTFKEPLLKIAASHGYAVALLPEYTNKFKLSLQYRTTEEALKALSNRECDIAAFHLPTEIVNPHLIEIHNKYFKANTYKVIRFVTRTQGLMLQRNNPKGITGVQDLLGKGIKFINRQETSGTRLLIDELFKRAKVNTTEIAGFEDVEFTHSAIAAYVASGMADAGIGVETAARHFGLDFLPLTTENYVLVCHQKSLKKFAVQQLIAELKTEKFQNAVLGLAGYKPFHCGEVIDLEDILPW</sequence>
<dbReference type="PANTHER" id="PTHR38431:SF1">
    <property type="entry name" value="BLL2305 PROTEIN"/>
    <property type="match status" value="1"/>
</dbReference>
<dbReference type="SUPFAM" id="SSF53850">
    <property type="entry name" value="Periplasmic binding protein-like II"/>
    <property type="match status" value="1"/>
</dbReference>
<evidence type="ECO:0000259" key="2">
    <source>
        <dbReference type="Pfam" id="PF12727"/>
    </source>
</evidence>
<dbReference type="EMBL" id="CP003060">
    <property type="protein sequence ID" value="AEP31414.1"/>
    <property type="molecule type" value="Genomic_DNA"/>
</dbReference>
<dbReference type="Pfam" id="PF00126">
    <property type="entry name" value="HTH_1"/>
    <property type="match status" value="1"/>
</dbReference>
<organism evidence="3 4">
    <name type="scientific">Glaciecola nitratireducens (strain JCM 12485 / KCTC 12276 / FR1064)</name>
    <dbReference type="NCBI Taxonomy" id="1085623"/>
    <lineage>
        <taxon>Bacteria</taxon>
        <taxon>Pseudomonadati</taxon>
        <taxon>Pseudomonadota</taxon>
        <taxon>Gammaproteobacteria</taxon>
        <taxon>Alteromonadales</taxon>
        <taxon>Alteromonadaceae</taxon>
        <taxon>Brumicola</taxon>
    </lineage>
</organism>
<evidence type="ECO:0000313" key="4">
    <source>
        <dbReference type="Proteomes" id="UP000009282"/>
    </source>
</evidence>
<reference evidence="3 4" key="1">
    <citation type="journal article" date="2011" name="J. Bacteriol.">
        <title>Complete genome sequence of seawater bacterium Glaciecola nitratireducens FR1064T.</title>
        <authorList>
            <person name="Bian F."/>
            <person name="Qin Q.L."/>
            <person name="Xie B.B."/>
            <person name="Shu Y.L."/>
            <person name="Zhang X.Y."/>
            <person name="Yu Y."/>
            <person name="Chen B."/>
            <person name="Chen X.L."/>
            <person name="Zhou B.C."/>
            <person name="Zhang Y.Z."/>
        </authorList>
    </citation>
    <scope>NUCLEOTIDE SEQUENCE [LARGE SCALE GENOMIC DNA]</scope>
    <source>
        <strain evidence="4">JCM 12485 / KCTC 12276 / FR1064</strain>
    </source>
</reference>
<dbReference type="STRING" id="1085623.GNIT_3320"/>
<protein>
    <submittedName>
        <fullName evidence="3">Transcriptional regulator of molybdate metabolism, LysR family</fullName>
    </submittedName>
</protein>
<dbReference type="KEGG" id="gni:GNIT_3320"/>
<dbReference type="Gene3D" id="1.10.10.10">
    <property type="entry name" value="Winged helix-like DNA-binding domain superfamily/Winged helix DNA-binding domain"/>
    <property type="match status" value="1"/>
</dbReference>
<evidence type="ECO:0000259" key="1">
    <source>
        <dbReference type="Pfam" id="PF00126"/>
    </source>
</evidence>
<dbReference type="eggNOG" id="COG2005">
    <property type="taxonomic scope" value="Bacteria"/>
</dbReference>
<accession>G4QMZ5</accession>
<name>G4QMZ5_GLANF</name>
<dbReference type="InterPro" id="IPR036390">
    <property type="entry name" value="WH_DNA-bd_sf"/>
</dbReference>
<dbReference type="GO" id="GO:0003700">
    <property type="term" value="F:DNA-binding transcription factor activity"/>
    <property type="evidence" value="ECO:0007669"/>
    <property type="project" value="InterPro"/>
</dbReference>
<keyword evidence="4" id="KW-1185">Reference proteome</keyword>
<dbReference type="InterPro" id="IPR024370">
    <property type="entry name" value="PBP_domain"/>
</dbReference>
<dbReference type="eggNOG" id="COG1910">
    <property type="taxonomic scope" value="Bacteria"/>
</dbReference>
<dbReference type="PANTHER" id="PTHR38431">
    <property type="entry name" value="BLL2305 PROTEIN"/>
    <property type="match status" value="1"/>
</dbReference>
<feature type="domain" description="PBP" evidence="2">
    <location>
        <begin position="146"/>
        <end position="328"/>
    </location>
</feature>
<proteinExistence type="predicted"/>
<dbReference type="HOGENOM" id="CLU_064037_0_0_6"/>
<evidence type="ECO:0000313" key="3">
    <source>
        <dbReference type="EMBL" id="AEP31414.1"/>
    </source>
</evidence>
<dbReference type="InterPro" id="IPR000847">
    <property type="entry name" value="LysR_HTH_N"/>
</dbReference>
<feature type="domain" description="HTH lysR-type" evidence="1">
    <location>
        <begin position="34"/>
        <end position="89"/>
    </location>
</feature>
<dbReference type="CDD" id="cd05466">
    <property type="entry name" value="PBP2_LTTR_substrate"/>
    <property type="match status" value="1"/>
</dbReference>
<dbReference type="InterPro" id="IPR036388">
    <property type="entry name" value="WH-like_DNA-bd_sf"/>
</dbReference>
<dbReference type="AlphaFoldDB" id="G4QMZ5"/>
<dbReference type="Gene3D" id="3.40.190.10">
    <property type="entry name" value="Periplasmic binding protein-like II"/>
    <property type="match status" value="1"/>
</dbReference>
<dbReference type="Pfam" id="PF12727">
    <property type="entry name" value="PBP_like"/>
    <property type="match status" value="1"/>
</dbReference>
<dbReference type="RefSeq" id="WP_014110285.1">
    <property type="nucleotide sequence ID" value="NC_016041.1"/>
</dbReference>
<gene>
    <name evidence="3" type="ordered locus">GNIT_3320</name>
</gene>